<evidence type="ECO:0000313" key="2">
    <source>
        <dbReference type="Proteomes" id="UP000265566"/>
    </source>
</evidence>
<dbReference type="Gramene" id="rna14811">
    <property type="protein sequence ID" value="RHN66740.1"/>
    <property type="gene ID" value="gene14811"/>
</dbReference>
<dbReference type="Proteomes" id="UP000265566">
    <property type="component" value="Chromosome 3"/>
</dbReference>
<reference evidence="2" key="1">
    <citation type="journal article" date="2018" name="Nat. Plants">
        <title>Whole-genome landscape of Medicago truncatula symbiotic genes.</title>
        <authorList>
            <person name="Pecrix Y."/>
            <person name="Staton S.E."/>
            <person name="Sallet E."/>
            <person name="Lelandais-Briere C."/>
            <person name="Moreau S."/>
            <person name="Carrere S."/>
            <person name="Blein T."/>
            <person name="Jardinaud M.F."/>
            <person name="Latrasse D."/>
            <person name="Zouine M."/>
            <person name="Zahm M."/>
            <person name="Kreplak J."/>
            <person name="Mayjonade B."/>
            <person name="Satge C."/>
            <person name="Perez M."/>
            <person name="Cauet S."/>
            <person name="Marande W."/>
            <person name="Chantry-Darmon C."/>
            <person name="Lopez-Roques C."/>
            <person name="Bouchez O."/>
            <person name="Berard A."/>
            <person name="Debelle F."/>
            <person name="Munos S."/>
            <person name="Bendahmane A."/>
            <person name="Berges H."/>
            <person name="Niebel A."/>
            <person name="Buitink J."/>
            <person name="Frugier F."/>
            <person name="Benhamed M."/>
            <person name="Crespi M."/>
            <person name="Gouzy J."/>
            <person name="Gamas P."/>
        </authorList>
    </citation>
    <scope>NUCLEOTIDE SEQUENCE [LARGE SCALE GENOMIC DNA]</scope>
    <source>
        <strain evidence="2">cv. Jemalong A17</strain>
    </source>
</reference>
<gene>
    <name evidence="1" type="ORF">MtrunA17_Chr3g0094821</name>
</gene>
<dbReference type="EMBL" id="PSQE01000003">
    <property type="protein sequence ID" value="RHN66740.1"/>
    <property type="molecule type" value="Genomic_DNA"/>
</dbReference>
<comment type="caution">
    <text evidence="1">The sequence shown here is derived from an EMBL/GenBank/DDBJ whole genome shotgun (WGS) entry which is preliminary data.</text>
</comment>
<organism evidence="1 2">
    <name type="scientific">Medicago truncatula</name>
    <name type="common">Barrel medic</name>
    <name type="synonym">Medicago tribuloides</name>
    <dbReference type="NCBI Taxonomy" id="3880"/>
    <lineage>
        <taxon>Eukaryota</taxon>
        <taxon>Viridiplantae</taxon>
        <taxon>Streptophyta</taxon>
        <taxon>Embryophyta</taxon>
        <taxon>Tracheophyta</taxon>
        <taxon>Spermatophyta</taxon>
        <taxon>Magnoliopsida</taxon>
        <taxon>eudicotyledons</taxon>
        <taxon>Gunneridae</taxon>
        <taxon>Pentapetalae</taxon>
        <taxon>rosids</taxon>
        <taxon>fabids</taxon>
        <taxon>Fabales</taxon>
        <taxon>Fabaceae</taxon>
        <taxon>Papilionoideae</taxon>
        <taxon>50 kb inversion clade</taxon>
        <taxon>NPAAA clade</taxon>
        <taxon>Hologalegina</taxon>
        <taxon>IRL clade</taxon>
        <taxon>Trifolieae</taxon>
        <taxon>Medicago</taxon>
    </lineage>
</organism>
<name>A0A396IN61_MEDTR</name>
<protein>
    <submittedName>
        <fullName evidence="1">Uncharacterized protein</fullName>
    </submittedName>
</protein>
<evidence type="ECO:0000313" key="1">
    <source>
        <dbReference type="EMBL" id="RHN66740.1"/>
    </source>
</evidence>
<dbReference type="AlphaFoldDB" id="A0A396IN61"/>
<accession>A0A396IN61</accession>
<proteinExistence type="predicted"/>
<sequence length="163" mass="18372">MLLYTIVARLDYHGSSAIEENKLNETPSCDSAELKRDEAMKLLKGVLHLKPIVLEELSLSSSDFPGYHVIDLKPLRGGSLKQREEFFEIEKWLENGTNLASFQKSIPPSKPMPKPMPSTDSFSAHEIDSFFFFFFLGGGRGLNPGSCIYYELSLPTELSIRRP</sequence>